<dbReference type="Proteomes" id="UP000316726">
    <property type="component" value="Chromosome 1"/>
</dbReference>
<keyword evidence="4" id="KW-1185">Reference proteome</keyword>
<feature type="region of interest" description="Disordered" evidence="1">
    <location>
        <begin position="329"/>
        <end position="349"/>
    </location>
</feature>
<evidence type="ECO:0000256" key="2">
    <source>
        <dbReference type="SAM" id="SignalP"/>
    </source>
</evidence>
<evidence type="ECO:0000313" key="3">
    <source>
        <dbReference type="EMBL" id="QDZ18072.1"/>
    </source>
</evidence>
<dbReference type="SUPFAM" id="SSF50956">
    <property type="entry name" value="Thermostable phytase (3-phytase)"/>
    <property type="match status" value="1"/>
</dbReference>
<gene>
    <name evidence="3" type="ORF">A3770_01p05900</name>
</gene>
<dbReference type="EMBL" id="CP031034">
    <property type="protein sequence ID" value="QDZ18072.1"/>
    <property type="molecule type" value="Genomic_DNA"/>
</dbReference>
<accession>A0A5B8MFH6</accession>
<feature type="compositionally biased region" description="Basic and acidic residues" evidence="1">
    <location>
        <begin position="329"/>
        <end position="339"/>
    </location>
</feature>
<evidence type="ECO:0000256" key="1">
    <source>
        <dbReference type="SAM" id="MobiDB-lite"/>
    </source>
</evidence>
<organism evidence="3 4">
    <name type="scientific">Chloropicon primus</name>
    <dbReference type="NCBI Taxonomy" id="1764295"/>
    <lineage>
        <taxon>Eukaryota</taxon>
        <taxon>Viridiplantae</taxon>
        <taxon>Chlorophyta</taxon>
        <taxon>Chloropicophyceae</taxon>
        <taxon>Chloropicales</taxon>
        <taxon>Chloropicaceae</taxon>
        <taxon>Chloropicon</taxon>
    </lineage>
</organism>
<proteinExistence type="predicted"/>
<feature type="chain" id="PRO_5023069842" description="ShKT domain-containing protein" evidence="2">
    <location>
        <begin position="25"/>
        <end position="728"/>
    </location>
</feature>
<dbReference type="AlphaFoldDB" id="A0A5B8MFH6"/>
<dbReference type="OrthoDB" id="6109891at2759"/>
<reference evidence="3 4" key="1">
    <citation type="submission" date="2018-07" db="EMBL/GenBank/DDBJ databases">
        <title>The complete nuclear genome of the prasinophyte Chloropicon primus (CCMP1205).</title>
        <authorList>
            <person name="Pombert J.-F."/>
            <person name="Otis C."/>
            <person name="Turmel M."/>
            <person name="Lemieux C."/>
        </authorList>
    </citation>
    <scope>NUCLEOTIDE SEQUENCE [LARGE SCALE GENOMIC DNA]</scope>
    <source>
        <strain evidence="3 4">CCMP1205</strain>
    </source>
</reference>
<evidence type="ECO:0008006" key="5">
    <source>
        <dbReference type="Google" id="ProtNLM"/>
    </source>
</evidence>
<feature type="signal peptide" evidence="2">
    <location>
        <begin position="1"/>
        <end position="24"/>
    </location>
</feature>
<evidence type="ECO:0000313" key="4">
    <source>
        <dbReference type="Proteomes" id="UP000316726"/>
    </source>
</evidence>
<keyword evidence="2" id="KW-0732">Signal</keyword>
<protein>
    <recommendedName>
        <fullName evidence="5">ShKT domain-containing protein</fullName>
    </recommendedName>
</protein>
<sequence length="728" mass="80889">MVARQKGAGALQVLLLALAVLAHAVGGQHARGRVSSRDIREASGLAASRKHKSVLYTHNDSGDRSRVFLINEWGSYLGTYEIQDAQARDWEDIAVGPGPVPGQDYLYIGDIGDNRAYYPTKAVYRVKEPNATSDPLNQQSKILTGVEKFEFRFPGHAGNANAETLLVDPHTGDLFIVRKTRQHPLQVFWARAPLARGAVIDLEEYHVTCVDYDQECKDQHHNSPSKGELVGGDISPSGLGLLIKSYSAVYYWRRSNLEDSFFDSDPRILPYRSERQGEAICWDSTEKGYFTLSEGRNQMLYYYPYQPHSEWLDTVQRWRTGFRWNDAMESSRRPSRGETRGAPSEPRTGAFQSVAAEASVFSWDGHRKELEPVVTGKLVNDTIVFSDEECLDIPTPNGSSCAEEAAAGNCELPWMRANGFCRSSCGTCAGGLESQGRGRQDVPVPVDSWWNHWMSTREGAAPQQALSSQSLDDQCAGSATGSYVGSIVAVETAAGPSECCSLCSEASRGGKKCDTWSLCKDRNGCSRFGYGTCLLKRSVTYEFRQTQKWASGYLSRGARDQNHMVLGVRSGPEEAPIDWASFFEDYANETWMKSMYYLDMDRQDFAWDPQAPAQEEDWLCQEDLGVLTCPEKRCHALRGHYKGLIVAEIDFASVARCCEACTQAREHKIPPHNLGCDVYSFCAKKEGCGLMQPYGSCLLKVISEDPQLGLAWSFDPMKPFTSGKIGDN</sequence>
<name>A0A5B8MFH6_9CHLO</name>